<evidence type="ECO:0000313" key="3">
    <source>
        <dbReference type="Proteomes" id="UP000648187"/>
    </source>
</evidence>
<proteinExistence type="predicted"/>
<name>A0A835GJD0_SPOEX</name>
<evidence type="ECO:0000313" key="2">
    <source>
        <dbReference type="EMBL" id="KAF9419656.1"/>
    </source>
</evidence>
<dbReference type="EMBL" id="JACKWZ010000041">
    <property type="protein sequence ID" value="KAF9419656.1"/>
    <property type="molecule type" value="Genomic_DNA"/>
</dbReference>
<sequence length="70" mass="8323">MKRLVYPEKELSIDESMVGFRGRISLRQYIKSKRHKYGVKLYMLADPKWFVHRVHMYKGAQDDEVDGPGH</sequence>
<dbReference type="Proteomes" id="UP000648187">
    <property type="component" value="Unassembled WGS sequence"/>
</dbReference>
<protein>
    <recommendedName>
        <fullName evidence="1">PiggyBac transposable element-derived protein domain-containing protein</fullName>
    </recommendedName>
</protein>
<organism evidence="2 3">
    <name type="scientific">Spodoptera exigua</name>
    <name type="common">Beet armyworm</name>
    <name type="synonym">Noctua fulgens</name>
    <dbReference type="NCBI Taxonomy" id="7107"/>
    <lineage>
        <taxon>Eukaryota</taxon>
        <taxon>Metazoa</taxon>
        <taxon>Ecdysozoa</taxon>
        <taxon>Arthropoda</taxon>
        <taxon>Hexapoda</taxon>
        <taxon>Insecta</taxon>
        <taxon>Pterygota</taxon>
        <taxon>Neoptera</taxon>
        <taxon>Endopterygota</taxon>
        <taxon>Lepidoptera</taxon>
        <taxon>Glossata</taxon>
        <taxon>Ditrysia</taxon>
        <taxon>Noctuoidea</taxon>
        <taxon>Noctuidae</taxon>
        <taxon>Amphipyrinae</taxon>
        <taxon>Spodoptera</taxon>
    </lineage>
</organism>
<dbReference type="Pfam" id="PF13843">
    <property type="entry name" value="DDE_Tnp_1_7"/>
    <property type="match status" value="1"/>
</dbReference>
<dbReference type="AlphaFoldDB" id="A0A835GJD0"/>
<gene>
    <name evidence="2" type="ORF">HW555_003934</name>
</gene>
<reference evidence="2" key="1">
    <citation type="submission" date="2020-08" db="EMBL/GenBank/DDBJ databases">
        <title>Spodoptera exigua strain:BAW_Kor-Di-RS1 Genome sequencing and assembly.</title>
        <authorList>
            <person name="Kim J."/>
            <person name="Nam H.Y."/>
            <person name="Kwon M."/>
            <person name="Choi J.H."/>
            <person name="Cho S.R."/>
            <person name="Kim G.-H."/>
        </authorList>
    </citation>
    <scope>NUCLEOTIDE SEQUENCE</scope>
    <source>
        <strain evidence="2">BAW_Kor-Di-RS1</strain>
        <tissue evidence="2">Whole-body</tissue>
    </source>
</reference>
<dbReference type="InterPro" id="IPR029526">
    <property type="entry name" value="PGBD"/>
</dbReference>
<feature type="domain" description="PiggyBac transposable element-derived protein" evidence="1">
    <location>
        <begin position="1"/>
        <end position="62"/>
    </location>
</feature>
<keyword evidence="3" id="KW-1185">Reference proteome</keyword>
<dbReference type="PANTHER" id="PTHR46599:SF3">
    <property type="entry name" value="PIGGYBAC TRANSPOSABLE ELEMENT-DERIVED PROTEIN 4"/>
    <property type="match status" value="1"/>
</dbReference>
<dbReference type="PANTHER" id="PTHR46599">
    <property type="entry name" value="PIGGYBAC TRANSPOSABLE ELEMENT-DERIVED PROTEIN 4"/>
    <property type="match status" value="1"/>
</dbReference>
<accession>A0A835GJD0</accession>
<evidence type="ECO:0000259" key="1">
    <source>
        <dbReference type="Pfam" id="PF13843"/>
    </source>
</evidence>
<comment type="caution">
    <text evidence="2">The sequence shown here is derived from an EMBL/GenBank/DDBJ whole genome shotgun (WGS) entry which is preliminary data.</text>
</comment>